<protein>
    <recommendedName>
        <fullName evidence="2">Ice-binding protein C-terminal domain-containing protein</fullName>
    </recommendedName>
</protein>
<sequence>SWQDLISTDDILNVGVLLDITEQHAGEGFSTNFIVGAGSPVPVPAAVWLFGSGLLGLLAAARRRR</sequence>
<gene>
    <name evidence="3" type="ORF">MNBD_GAMMA11-2899</name>
</gene>
<proteinExistence type="predicted"/>
<evidence type="ECO:0000259" key="2">
    <source>
        <dbReference type="Pfam" id="PF07589"/>
    </source>
</evidence>
<accession>A0A3B0XT28</accession>
<dbReference type="EMBL" id="UOFG01000087">
    <property type="protein sequence ID" value="VAW59516.1"/>
    <property type="molecule type" value="Genomic_DNA"/>
</dbReference>
<keyword evidence="1" id="KW-0472">Membrane</keyword>
<feature type="domain" description="Ice-binding protein C-terminal" evidence="2">
    <location>
        <begin position="40"/>
        <end position="64"/>
    </location>
</feature>
<name>A0A3B0XT28_9ZZZZ</name>
<organism evidence="3">
    <name type="scientific">hydrothermal vent metagenome</name>
    <dbReference type="NCBI Taxonomy" id="652676"/>
    <lineage>
        <taxon>unclassified sequences</taxon>
        <taxon>metagenomes</taxon>
        <taxon>ecological metagenomes</taxon>
    </lineage>
</organism>
<feature type="transmembrane region" description="Helical" evidence="1">
    <location>
        <begin position="41"/>
        <end position="61"/>
    </location>
</feature>
<keyword evidence="1" id="KW-0812">Transmembrane</keyword>
<dbReference type="Pfam" id="PF07589">
    <property type="entry name" value="PEP-CTERM"/>
    <property type="match status" value="1"/>
</dbReference>
<keyword evidence="1" id="KW-1133">Transmembrane helix</keyword>
<feature type="non-terminal residue" evidence="3">
    <location>
        <position position="1"/>
    </location>
</feature>
<dbReference type="AlphaFoldDB" id="A0A3B0XT28"/>
<reference evidence="3" key="1">
    <citation type="submission" date="2018-06" db="EMBL/GenBank/DDBJ databases">
        <authorList>
            <person name="Zhirakovskaya E."/>
        </authorList>
    </citation>
    <scope>NUCLEOTIDE SEQUENCE</scope>
</reference>
<dbReference type="NCBIfam" id="TIGR02595">
    <property type="entry name" value="PEP_CTERM"/>
    <property type="match status" value="1"/>
</dbReference>
<evidence type="ECO:0000256" key="1">
    <source>
        <dbReference type="SAM" id="Phobius"/>
    </source>
</evidence>
<evidence type="ECO:0000313" key="3">
    <source>
        <dbReference type="EMBL" id="VAW59516.1"/>
    </source>
</evidence>
<dbReference type="InterPro" id="IPR013424">
    <property type="entry name" value="Ice-binding_C"/>
</dbReference>